<evidence type="ECO:0000313" key="3">
    <source>
        <dbReference type="Proteomes" id="UP000295468"/>
    </source>
</evidence>
<dbReference type="EMBL" id="SNYI01000011">
    <property type="protein sequence ID" value="TDQ28135.1"/>
    <property type="molecule type" value="Genomic_DNA"/>
</dbReference>
<keyword evidence="1" id="KW-0472">Membrane</keyword>
<dbReference type="Proteomes" id="UP000295468">
    <property type="component" value="Unassembled WGS sequence"/>
</dbReference>
<protein>
    <submittedName>
        <fullName evidence="2">Uncharacterized protein</fullName>
    </submittedName>
</protein>
<evidence type="ECO:0000313" key="2">
    <source>
        <dbReference type="EMBL" id="TDQ28135.1"/>
    </source>
</evidence>
<reference evidence="2 3" key="1">
    <citation type="submission" date="2019-03" db="EMBL/GenBank/DDBJ databases">
        <title>Genomic Encyclopedia of Archaeal and Bacterial Type Strains, Phase II (KMG-II): from individual species to whole genera.</title>
        <authorList>
            <person name="Goeker M."/>
        </authorList>
    </citation>
    <scope>NUCLEOTIDE SEQUENCE [LARGE SCALE GENOMIC DNA]</scope>
    <source>
        <strain evidence="2 3">DSM 18435</strain>
    </source>
</reference>
<dbReference type="AlphaFoldDB" id="A0A4R6TGL4"/>
<proteinExistence type="predicted"/>
<keyword evidence="1" id="KW-1133">Transmembrane helix</keyword>
<gene>
    <name evidence="2" type="ORF">CLV82_2982</name>
</gene>
<dbReference type="OrthoDB" id="1447389at2"/>
<accession>A0A4R6TGL4</accession>
<dbReference type="RefSeq" id="WP_133645112.1">
    <property type="nucleotide sequence ID" value="NZ_SNYI01000011.1"/>
</dbReference>
<name>A0A4R6TGL4_9FLAO</name>
<keyword evidence="3" id="KW-1185">Reference proteome</keyword>
<comment type="caution">
    <text evidence="2">The sequence shown here is derived from an EMBL/GenBank/DDBJ whole genome shotgun (WGS) entry which is preliminary data.</text>
</comment>
<organism evidence="2 3">
    <name type="scientific">Zeaxanthinibacter enoshimensis</name>
    <dbReference type="NCBI Taxonomy" id="392009"/>
    <lineage>
        <taxon>Bacteria</taxon>
        <taxon>Pseudomonadati</taxon>
        <taxon>Bacteroidota</taxon>
        <taxon>Flavobacteriia</taxon>
        <taxon>Flavobacteriales</taxon>
        <taxon>Flavobacteriaceae</taxon>
        <taxon>Zeaxanthinibacter</taxon>
    </lineage>
</organism>
<evidence type="ECO:0000256" key="1">
    <source>
        <dbReference type="SAM" id="Phobius"/>
    </source>
</evidence>
<keyword evidence="1" id="KW-0812">Transmembrane</keyword>
<sequence>MELIKDLELEIKDKLDSLESTLSKNQKSSFHFQSVRNFVAHIFLPPKNKKILSNKLYQINLVRNQNLIKEYLDLIIDEKVSAEDSIYLFKKYITVIGEFMNRHYGLSFAGGKIKYLIYLAYATVGMILDFILWILFDNTIYAFTIVMLAYILVMNFRQHKKGKIYGPNY</sequence>
<feature type="transmembrane region" description="Helical" evidence="1">
    <location>
        <begin position="140"/>
        <end position="156"/>
    </location>
</feature>
<feature type="transmembrane region" description="Helical" evidence="1">
    <location>
        <begin position="115"/>
        <end position="134"/>
    </location>
</feature>